<dbReference type="NCBIfam" id="TIGR02327">
    <property type="entry name" value="int_mem_ywzB"/>
    <property type="match status" value="1"/>
</dbReference>
<keyword evidence="1" id="KW-0812">Transmembrane</keyword>
<protein>
    <recommendedName>
        <fullName evidence="4">DUF1146 domain-containing protein</fullName>
    </recommendedName>
</protein>
<evidence type="ECO:0000313" key="2">
    <source>
        <dbReference type="EMBL" id="KXG44636.1"/>
    </source>
</evidence>
<keyword evidence="1" id="KW-0472">Membrane</keyword>
<evidence type="ECO:0000313" key="3">
    <source>
        <dbReference type="Proteomes" id="UP000070352"/>
    </source>
</evidence>
<gene>
    <name evidence="2" type="ORF">U473_11850</name>
</gene>
<keyword evidence="3" id="KW-1185">Reference proteome</keyword>
<dbReference type="OrthoDB" id="1651016at2"/>
<keyword evidence="1" id="KW-1133">Transmembrane helix</keyword>
<reference evidence="2 3" key="1">
    <citation type="submission" date="2016-02" db="EMBL/GenBank/DDBJ databases">
        <title>Draft Genome for Tepidibacillus decaturensis nov. sp. Strain Z9, an Anaerobic, Moderately Thermophilic and Heterotrophic Bacterium from Deep Subsurface of the Illinois Basin, USA.</title>
        <authorList>
            <person name="Dong Y."/>
            <person name="Chang J.Y."/>
            <person name="Sanford R."/>
            <person name="Fouke B.W."/>
        </authorList>
    </citation>
    <scope>NUCLEOTIDE SEQUENCE [LARGE SCALE GENOMIC DNA]</scope>
    <source>
        <strain evidence="2 3">Z9</strain>
    </source>
</reference>
<accession>A0A135L6N7</accession>
<dbReference type="RefSeq" id="WP_068726589.1">
    <property type="nucleotide sequence ID" value="NZ_LSKU01000001.1"/>
</dbReference>
<dbReference type="AlphaFoldDB" id="A0A135L6N7"/>
<organism evidence="2 3">
    <name type="scientific">Tepidibacillus decaturensis</name>
    <dbReference type="NCBI Taxonomy" id="1413211"/>
    <lineage>
        <taxon>Bacteria</taxon>
        <taxon>Bacillati</taxon>
        <taxon>Bacillota</taxon>
        <taxon>Bacilli</taxon>
        <taxon>Bacillales</taxon>
        <taxon>Bacillaceae</taxon>
        <taxon>Tepidibacillus</taxon>
    </lineage>
</organism>
<evidence type="ECO:0000256" key="1">
    <source>
        <dbReference type="SAM" id="Phobius"/>
    </source>
</evidence>
<proteinExistence type="predicted"/>
<dbReference type="STRING" id="1413211.U473_11850"/>
<evidence type="ECO:0008006" key="4">
    <source>
        <dbReference type="Google" id="ProtNLM"/>
    </source>
</evidence>
<name>A0A135L6N7_9BACI</name>
<comment type="caution">
    <text evidence="2">The sequence shown here is derived from an EMBL/GenBank/DDBJ whole genome shotgun (WGS) entry which is preliminary data.</text>
</comment>
<dbReference type="InterPro" id="IPR009526">
    <property type="entry name" value="DUF1146"/>
</dbReference>
<sequence length="77" mass="9000">MTTYFGYISLMGIILTLVSIGISWWALQSIRFDLFTYNPKSPQTKALQIILSIVIGYQMAQFFINYLQWSFNVKSMF</sequence>
<dbReference type="Pfam" id="PF06612">
    <property type="entry name" value="DUF1146"/>
    <property type="match status" value="1"/>
</dbReference>
<dbReference type="EMBL" id="LSKU01000001">
    <property type="protein sequence ID" value="KXG44636.1"/>
    <property type="molecule type" value="Genomic_DNA"/>
</dbReference>
<feature type="transmembrane region" description="Helical" evidence="1">
    <location>
        <begin position="47"/>
        <end position="67"/>
    </location>
</feature>
<feature type="transmembrane region" description="Helical" evidence="1">
    <location>
        <begin position="7"/>
        <end position="27"/>
    </location>
</feature>
<dbReference type="Proteomes" id="UP000070352">
    <property type="component" value="Unassembled WGS sequence"/>
</dbReference>